<comment type="caution">
    <text evidence="1">The sequence shown here is derived from an EMBL/GenBank/DDBJ whole genome shotgun (WGS) entry which is preliminary data.</text>
</comment>
<reference evidence="1 2" key="1">
    <citation type="journal article" date="2017" name="Int J Environ Stud">
        <title>Does the Miocene-Pliocene relict legume Oxytropis triphylla form nitrogen-fixing nodules with a combination of bacterial strains?</title>
        <authorList>
            <person name="Safronova V."/>
            <person name="Belimov A."/>
            <person name="Sazanova A."/>
            <person name="Kuznetsova I."/>
            <person name="Popova J."/>
            <person name="Andronov E."/>
            <person name="Verkhozina A."/>
            <person name="Tikhonovich I."/>
        </authorList>
    </citation>
    <scope>NUCLEOTIDE SEQUENCE [LARGE SCALE GENOMIC DNA]</scope>
    <source>
        <strain evidence="1 2">Tri-38</strain>
    </source>
</reference>
<dbReference type="AlphaFoldDB" id="A0A2N9W188"/>
<dbReference type="OrthoDB" id="1248892at2"/>
<accession>A0A2N9W188</accession>
<protein>
    <submittedName>
        <fullName evidence="1">Uncharacterized protein</fullName>
    </submittedName>
</protein>
<dbReference type="Proteomes" id="UP000232163">
    <property type="component" value="Unassembled WGS sequence"/>
</dbReference>
<dbReference type="KEGG" id="pht:BLM14_22750"/>
<dbReference type="EMBL" id="MZMT01000019">
    <property type="protein sequence ID" value="PIO45506.1"/>
    <property type="molecule type" value="Genomic_DNA"/>
</dbReference>
<dbReference type="RefSeq" id="WP_100002241.1">
    <property type="nucleotide sequence ID" value="NZ_CP017942.1"/>
</dbReference>
<evidence type="ECO:0000313" key="1">
    <source>
        <dbReference type="EMBL" id="PIO45506.1"/>
    </source>
</evidence>
<sequence>MKLYRISAHGATPKEGLVEHAIAIATKELAASEDYSTHYGLGWITVHEGIAGNYVLVDWWSDQDIVQHRLYGAPHDGGETLTLGWPSGAAFCVWEMAVSWHERQAWVQHILSKAHAPDIDGYLSAILVGDV</sequence>
<evidence type="ECO:0000313" key="2">
    <source>
        <dbReference type="Proteomes" id="UP000232163"/>
    </source>
</evidence>
<keyword evidence="2" id="KW-1185">Reference proteome</keyword>
<gene>
    <name evidence="1" type="ORF">B5P45_07415</name>
</gene>
<proteinExistence type="predicted"/>
<name>A0A2N9W188_9HYPH</name>
<organism evidence="1 2">
    <name type="scientific">Phyllobacterium zundukense</name>
    <dbReference type="NCBI Taxonomy" id="1867719"/>
    <lineage>
        <taxon>Bacteria</taxon>
        <taxon>Pseudomonadati</taxon>
        <taxon>Pseudomonadota</taxon>
        <taxon>Alphaproteobacteria</taxon>
        <taxon>Hyphomicrobiales</taxon>
        <taxon>Phyllobacteriaceae</taxon>
        <taxon>Phyllobacterium</taxon>
    </lineage>
</organism>